<organism evidence="2 3">
    <name type="scientific">Callosobruchus maculatus</name>
    <name type="common">Southern cowpea weevil</name>
    <name type="synonym">Pulse bruchid</name>
    <dbReference type="NCBI Taxonomy" id="64391"/>
    <lineage>
        <taxon>Eukaryota</taxon>
        <taxon>Metazoa</taxon>
        <taxon>Ecdysozoa</taxon>
        <taxon>Arthropoda</taxon>
        <taxon>Hexapoda</taxon>
        <taxon>Insecta</taxon>
        <taxon>Pterygota</taxon>
        <taxon>Neoptera</taxon>
        <taxon>Endopterygota</taxon>
        <taxon>Coleoptera</taxon>
        <taxon>Polyphaga</taxon>
        <taxon>Cucujiformia</taxon>
        <taxon>Chrysomeloidea</taxon>
        <taxon>Chrysomelidae</taxon>
        <taxon>Bruchinae</taxon>
        <taxon>Bruchini</taxon>
        <taxon>Callosobruchus</taxon>
    </lineage>
</organism>
<reference evidence="2 3" key="1">
    <citation type="submission" date="2019-01" db="EMBL/GenBank/DDBJ databases">
        <authorList>
            <person name="Sayadi A."/>
        </authorList>
    </citation>
    <scope>NUCLEOTIDE SEQUENCE [LARGE SCALE GENOMIC DNA]</scope>
</reference>
<accession>A0A653BIU6</accession>
<keyword evidence="3" id="KW-1185">Reference proteome</keyword>
<feature type="region of interest" description="Disordered" evidence="1">
    <location>
        <begin position="1"/>
        <end position="28"/>
    </location>
</feature>
<evidence type="ECO:0000256" key="1">
    <source>
        <dbReference type="SAM" id="MobiDB-lite"/>
    </source>
</evidence>
<dbReference type="EMBL" id="CAACVG010001657">
    <property type="protein sequence ID" value="VEN35517.1"/>
    <property type="molecule type" value="Genomic_DNA"/>
</dbReference>
<protein>
    <submittedName>
        <fullName evidence="2">Uncharacterized protein</fullName>
    </submittedName>
</protein>
<gene>
    <name evidence="2" type="ORF">CALMAC_LOCUS1417</name>
</gene>
<evidence type="ECO:0000313" key="2">
    <source>
        <dbReference type="EMBL" id="VEN35517.1"/>
    </source>
</evidence>
<dbReference type="Proteomes" id="UP000410492">
    <property type="component" value="Unassembled WGS sequence"/>
</dbReference>
<sequence length="28" mass="3180">MLLRSLRTPQPEKFGGKLGRSQENVCYA</sequence>
<dbReference type="AlphaFoldDB" id="A0A653BIU6"/>
<name>A0A653BIU6_CALMS</name>
<evidence type="ECO:0000313" key="3">
    <source>
        <dbReference type="Proteomes" id="UP000410492"/>
    </source>
</evidence>
<proteinExistence type="predicted"/>